<proteinExistence type="predicted"/>
<evidence type="ECO:0000313" key="2">
    <source>
        <dbReference type="EMBL" id="KAF2153202.1"/>
    </source>
</evidence>
<feature type="region of interest" description="Disordered" evidence="1">
    <location>
        <begin position="328"/>
        <end position="347"/>
    </location>
</feature>
<comment type="caution">
    <text evidence="2">The sequence shown here is derived from an EMBL/GenBank/DDBJ whole genome shotgun (WGS) entry which is preliminary data.</text>
</comment>
<feature type="compositionally biased region" description="Low complexity" evidence="1">
    <location>
        <begin position="184"/>
        <end position="208"/>
    </location>
</feature>
<accession>A0A9P4J0F5</accession>
<reference evidence="2" key="1">
    <citation type="journal article" date="2020" name="Stud. Mycol.">
        <title>101 Dothideomycetes genomes: a test case for predicting lifestyles and emergence of pathogens.</title>
        <authorList>
            <person name="Haridas S."/>
            <person name="Albert R."/>
            <person name="Binder M."/>
            <person name="Bloem J."/>
            <person name="Labutti K."/>
            <person name="Salamov A."/>
            <person name="Andreopoulos B."/>
            <person name="Baker S."/>
            <person name="Barry K."/>
            <person name="Bills G."/>
            <person name="Bluhm B."/>
            <person name="Cannon C."/>
            <person name="Castanera R."/>
            <person name="Culley D."/>
            <person name="Daum C."/>
            <person name="Ezra D."/>
            <person name="Gonzalez J."/>
            <person name="Henrissat B."/>
            <person name="Kuo A."/>
            <person name="Liang C."/>
            <person name="Lipzen A."/>
            <person name="Lutzoni F."/>
            <person name="Magnuson J."/>
            <person name="Mondo S."/>
            <person name="Nolan M."/>
            <person name="Ohm R."/>
            <person name="Pangilinan J."/>
            <person name="Park H.-J."/>
            <person name="Ramirez L."/>
            <person name="Alfaro M."/>
            <person name="Sun H."/>
            <person name="Tritt A."/>
            <person name="Yoshinaga Y."/>
            <person name="Zwiers L.-H."/>
            <person name="Turgeon B."/>
            <person name="Goodwin S."/>
            <person name="Spatafora J."/>
            <person name="Crous P."/>
            <person name="Grigoriev I."/>
        </authorList>
    </citation>
    <scope>NUCLEOTIDE SEQUENCE</scope>
    <source>
        <strain evidence="2">CBS 260.36</strain>
    </source>
</reference>
<dbReference type="AlphaFoldDB" id="A0A9P4J0F5"/>
<evidence type="ECO:0000256" key="1">
    <source>
        <dbReference type="SAM" id="MobiDB-lite"/>
    </source>
</evidence>
<feature type="compositionally biased region" description="Low complexity" evidence="1">
    <location>
        <begin position="26"/>
        <end position="41"/>
    </location>
</feature>
<dbReference type="EMBL" id="ML996085">
    <property type="protein sequence ID" value="KAF2153202.1"/>
    <property type="molecule type" value="Genomic_DNA"/>
</dbReference>
<keyword evidence="3" id="KW-1185">Reference proteome</keyword>
<protein>
    <submittedName>
        <fullName evidence="2">Uncharacterized protein</fullName>
    </submittedName>
</protein>
<name>A0A9P4J0F5_9PEZI</name>
<feature type="region of interest" description="Disordered" evidence="1">
    <location>
        <begin position="1"/>
        <end position="88"/>
    </location>
</feature>
<feature type="compositionally biased region" description="Low complexity" evidence="1">
    <location>
        <begin position="51"/>
        <end position="79"/>
    </location>
</feature>
<gene>
    <name evidence="2" type="ORF">K461DRAFT_267824</name>
</gene>
<dbReference type="OrthoDB" id="3914234at2759"/>
<dbReference type="Proteomes" id="UP000799439">
    <property type="component" value="Unassembled WGS sequence"/>
</dbReference>
<sequence length="381" mass="41331">MSSDSSLETVGDRTDAGLISGEMVVESSGLPSPEPETLLPSQALVQLADASPKSLSPTPESLPSPSSEYSSAVVSPAESTSPDTSKSIDIATVKIIMPDSLSSAYGDSDYSSDNDSIFEMQCCQARAVRFLHPGKPSVVDLMRAEKPTFKRASQVVVRRPLSRPFISPVQPKRLRRSSTESKSEASGSEASYSPRNRTSRSSIPTTPTLDDDEGSSSMTSDASPSSPETPRSSFEQDRRCFEAYKESPEPLVTQSLMSDLPTVTDIKQKFRRPSRLRLFPKRSISINSGSEGEMLKATPQLPPMILESASKSTGDVFTVNTPRPWLTDVGTKSPQLPPSPALSNDQPLTAKLIPSRSLWRDAGRPRFLRRVESRVGLNTAH</sequence>
<feature type="compositionally biased region" description="Low complexity" evidence="1">
    <location>
        <begin position="215"/>
        <end position="226"/>
    </location>
</feature>
<feature type="region of interest" description="Disordered" evidence="1">
    <location>
        <begin position="167"/>
        <end position="235"/>
    </location>
</feature>
<organism evidence="2 3">
    <name type="scientific">Myriangium duriaei CBS 260.36</name>
    <dbReference type="NCBI Taxonomy" id="1168546"/>
    <lineage>
        <taxon>Eukaryota</taxon>
        <taxon>Fungi</taxon>
        <taxon>Dikarya</taxon>
        <taxon>Ascomycota</taxon>
        <taxon>Pezizomycotina</taxon>
        <taxon>Dothideomycetes</taxon>
        <taxon>Dothideomycetidae</taxon>
        <taxon>Myriangiales</taxon>
        <taxon>Myriangiaceae</taxon>
        <taxon>Myriangium</taxon>
    </lineage>
</organism>
<evidence type="ECO:0000313" key="3">
    <source>
        <dbReference type="Proteomes" id="UP000799439"/>
    </source>
</evidence>